<organism evidence="3 4">
    <name type="scientific">Gloeobacter morelensis MG652769</name>
    <dbReference type="NCBI Taxonomy" id="2781736"/>
    <lineage>
        <taxon>Bacteria</taxon>
        <taxon>Bacillati</taxon>
        <taxon>Cyanobacteriota</taxon>
        <taxon>Cyanophyceae</taxon>
        <taxon>Gloeobacterales</taxon>
        <taxon>Gloeobacteraceae</taxon>
        <taxon>Gloeobacter</taxon>
        <taxon>Gloeobacter morelensis</taxon>
    </lineage>
</organism>
<keyword evidence="2" id="KW-0732">Signal</keyword>
<reference evidence="3 4" key="1">
    <citation type="journal article" date="2021" name="Genome Biol. Evol.">
        <title>Complete Genome Sequencing of a Novel Gloeobacter Species from a Waterfall Cave in Mexico.</title>
        <authorList>
            <person name="Saw J.H."/>
            <person name="Cardona T."/>
            <person name="Montejano G."/>
        </authorList>
    </citation>
    <scope>NUCLEOTIDE SEQUENCE [LARGE SCALE GENOMIC DNA]</scope>
    <source>
        <strain evidence="3">MG652769</strain>
    </source>
</reference>
<dbReference type="Proteomes" id="UP001054846">
    <property type="component" value="Chromosome"/>
</dbReference>
<proteinExistence type="predicted"/>
<evidence type="ECO:0000313" key="4">
    <source>
        <dbReference type="Proteomes" id="UP001054846"/>
    </source>
</evidence>
<name>A0ABY3PJQ6_9CYAN</name>
<dbReference type="EMBL" id="CP063845">
    <property type="protein sequence ID" value="UFP93891.1"/>
    <property type="molecule type" value="Genomic_DNA"/>
</dbReference>
<accession>A0ABY3PJQ6</accession>
<evidence type="ECO:0000256" key="2">
    <source>
        <dbReference type="SAM" id="SignalP"/>
    </source>
</evidence>
<feature type="region of interest" description="Disordered" evidence="1">
    <location>
        <begin position="28"/>
        <end position="54"/>
    </location>
</feature>
<evidence type="ECO:0000256" key="1">
    <source>
        <dbReference type="SAM" id="MobiDB-lite"/>
    </source>
</evidence>
<feature type="signal peptide" evidence="2">
    <location>
        <begin position="1"/>
        <end position="24"/>
    </location>
</feature>
<evidence type="ECO:0000313" key="3">
    <source>
        <dbReference type="EMBL" id="UFP93891.1"/>
    </source>
</evidence>
<dbReference type="RefSeq" id="WP_230840948.1">
    <property type="nucleotide sequence ID" value="NZ_CP063845.1"/>
</dbReference>
<keyword evidence="4" id="KW-1185">Reference proteome</keyword>
<gene>
    <name evidence="3" type="ORF">ISF26_19285</name>
</gene>
<feature type="compositionally biased region" description="Polar residues" evidence="1">
    <location>
        <begin position="28"/>
        <end position="40"/>
    </location>
</feature>
<protein>
    <submittedName>
        <fullName evidence="3">Uncharacterized protein</fullName>
    </submittedName>
</protein>
<feature type="chain" id="PRO_5045974784" evidence="2">
    <location>
        <begin position="25"/>
        <end position="673"/>
    </location>
</feature>
<sequence>MNRWLFGLALGLSLVSLLPDTARAQFSQTGSQVLTDQPTGASDLKDLEKPSTDSSLLLNDNTSLTLESVLQQRKVQLEKPVFVRSPIEKVDGRSYGLVTASHLRDGELQQTQIVRLFQPEAGVNDDLFTNQSSQYIWGLSDNVEMTVDLQGANGSVPGFQGDYLVERRVGVNNGNIFQDVTVQGKVRLGEILGGKTSAVASITTSRPQFTFRGIAGSNLPTVERRQDGLVFTPALELPLTFTAYDERYAFTVSPRLVYFPGDNAIYTPINPGVNQSFGLTLGLGIGGTFKISNRFHIRGDATAILAGSNTVDRASGLPTKVIPYNAGVRYLVNPRLALDVFVSNTYGNTGGPAMVAVDNNTGVGVGLTFMQDRLFYVFDLPVNRQFADTFDTQVPPEVRAIYVPASFDLLDGSTIGSGRNQISFIASTGTFSFAYRAGTLNDFETGVFGNFAPAGPDESDGGLHTKLRFLHQPSGDPFTLSGVFTLGRTSSRACNFVDGTRDGLQRALDGLPTACPGVPGVTPAGDRGPIPPNLIGLVTENIGELFVFTLSFPAQFTLKEGHSFWINPKLAYIQRSDERSPLIGASLGGSVRLWPGFDLLAQVTPMVRGENAFVGNSLAQLLPWQAGVRFLPGLAALSIDLFATNALGLSPYQSLRVRADNQISVALGFQLPF</sequence>